<keyword evidence="14" id="KW-0539">Nucleus</keyword>
<keyword evidence="7" id="KW-0132">Cell division</keyword>
<keyword evidence="11" id="KW-0995">Kinetochore</keyword>
<comment type="similarity">
    <text evidence="4">Belongs to the DASH complex DUO1 family.</text>
</comment>
<evidence type="ECO:0000256" key="10">
    <source>
        <dbReference type="ARBA" id="ARBA00022829"/>
    </source>
</evidence>
<dbReference type="PANTHER" id="PTHR28216">
    <property type="entry name" value="DASH COMPLEX SUBUNIT DUO1"/>
    <property type="match status" value="1"/>
</dbReference>
<evidence type="ECO:0000256" key="1">
    <source>
        <dbReference type="ARBA" id="ARBA00004123"/>
    </source>
</evidence>
<keyword evidence="13" id="KW-0206">Cytoskeleton</keyword>
<evidence type="ECO:0000313" key="21">
    <source>
        <dbReference type="Proteomes" id="UP000298061"/>
    </source>
</evidence>
<comment type="subcellular location">
    <subcellularLocation>
        <location evidence="3">Chromosome</location>
        <location evidence="3">Centromere</location>
        <location evidence="3">Kinetochore</location>
    </subcellularLocation>
    <subcellularLocation>
        <location evidence="2">Cytoplasm</location>
        <location evidence="2">Cytoskeleton</location>
        <location evidence="2">Spindle</location>
    </subcellularLocation>
    <subcellularLocation>
        <location evidence="1">Nucleus</location>
    </subcellularLocation>
</comment>
<dbReference type="GO" id="GO:0007059">
    <property type="term" value="P:chromosome segregation"/>
    <property type="evidence" value="ECO:0007669"/>
    <property type="project" value="UniProtKB-KW"/>
</dbReference>
<dbReference type="GO" id="GO:0042729">
    <property type="term" value="C:DASH complex"/>
    <property type="evidence" value="ECO:0007669"/>
    <property type="project" value="InterPro"/>
</dbReference>
<keyword evidence="15" id="KW-0131">Cell cycle</keyword>
<evidence type="ECO:0000256" key="18">
    <source>
        <dbReference type="ARBA" id="ARBA00044358"/>
    </source>
</evidence>
<evidence type="ECO:0000256" key="14">
    <source>
        <dbReference type="ARBA" id="ARBA00023242"/>
    </source>
</evidence>
<evidence type="ECO:0000256" key="15">
    <source>
        <dbReference type="ARBA" id="ARBA00023306"/>
    </source>
</evidence>
<proteinExistence type="inferred from homology"/>
<evidence type="ECO:0000256" key="9">
    <source>
        <dbReference type="ARBA" id="ARBA00022776"/>
    </source>
</evidence>
<evidence type="ECO:0000256" key="3">
    <source>
        <dbReference type="ARBA" id="ARBA00004629"/>
    </source>
</evidence>
<dbReference type="OrthoDB" id="5599235at2759"/>
<name>A0A4Z0ABA4_9AGAM</name>
<dbReference type="EMBL" id="SFCI01000072">
    <property type="protein sequence ID" value="TFY82868.1"/>
    <property type="molecule type" value="Genomic_DNA"/>
</dbReference>
<evidence type="ECO:0000256" key="19">
    <source>
        <dbReference type="SAM" id="MobiDB-lite"/>
    </source>
</evidence>
<evidence type="ECO:0000256" key="12">
    <source>
        <dbReference type="ARBA" id="ARBA00023054"/>
    </source>
</evidence>
<protein>
    <recommendedName>
        <fullName evidence="17">DASH complex subunit DUO1</fullName>
    </recommendedName>
    <alternativeName>
        <fullName evidence="18">Outer kinetochore protein DUO1</fullName>
    </alternativeName>
</protein>
<keyword evidence="12" id="KW-0175">Coiled coil</keyword>
<reference evidence="20 21" key="1">
    <citation type="submission" date="2019-02" db="EMBL/GenBank/DDBJ databases">
        <title>Genome sequencing of the rare red list fungi Hericium alpestre (H. flagellum).</title>
        <authorList>
            <person name="Buettner E."/>
            <person name="Kellner H."/>
        </authorList>
    </citation>
    <scope>NUCLEOTIDE SEQUENCE [LARGE SCALE GENOMIC DNA]</scope>
    <source>
        <strain evidence="20 21">DSM 108284</strain>
    </source>
</reference>
<evidence type="ECO:0000256" key="7">
    <source>
        <dbReference type="ARBA" id="ARBA00022618"/>
    </source>
</evidence>
<keyword evidence="16" id="KW-0137">Centromere</keyword>
<evidence type="ECO:0000256" key="2">
    <source>
        <dbReference type="ARBA" id="ARBA00004186"/>
    </source>
</evidence>
<keyword evidence="8" id="KW-0493">Microtubule</keyword>
<keyword evidence="21" id="KW-1185">Reference proteome</keyword>
<dbReference type="Proteomes" id="UP000298061">
    <property type="component" value="Unassembled WGS sequence"/>
</dbReference>
<dbReference type="InterPro" id="IPR013960">
    <property type="entry name" value="DASH_Duo1"/>
</dbReference>
<accession>A0A4Z0ABA4</accession>
<dbReference type="GO" id="GO:0072686">
    <property type="term" value="C:mitotic spindle"/>
    <property type="evidence" value="ECO:0007669"/>
    <property type="project" value="InterPro"/>
</dbReference>
<evidence type="ECO:0000256" key="6">
    <source>
        <dbReference type="ARBA" id="ARBA00022490"/>
    </source>
</evidence>
<feature type="compositionally biased region" description="Acidic residues" evidence="19">
    <location>
        <begin position="1"/>
        <end position="18"/>
    </location>
</feature>
<sequence>MGDGVVDPEDPEDGDEQEFDRTVTEDDEKERATAAKTREERLQNDLFVLRKLNGVFRVYNEALKETESGTERVTAQLEQTNALLDKYVSVLAKSELVTRLIFDERWQGAEADEEQIEIEVREAEEKRRKEEEERAMAAQLERERREREERERQAREEKERLERAKKEKLASKSTSGVRGIRGTRASMRASGARGKRAGKCANSIFNKPH</sequence>
<keyword evidence="5" id="KW-0158">Chromosome</keyword>
<evidence type="ECO:0000256" key="5">
    <source>
        <dbReference type="ARBA" id="ARBA00022454"/>
    </source>
</evidence>
<gene>
    <name evidence="20" type="ORF">EWM64_g1151</name>
</gene>
<evidence type="ECO:0000256" key="11">
    <source>
        <dbReference type="ARBA" id="ARBA00022838"/>
    </source>
</evidence>
<dbReference type="STRING" id="135208.A0A4Z0ABA4"/>
<dbReference type="GO" id="GO:0051301">
    <property type="term" value="P:cell division"/>
    <property type="evidence" value="ECO:0007669"/>
    <property type="project" value="UniProtKB-KW"/>
</dbReference>
<organism evidence="20 21">
    <name type="scientific">Hericium alpestre</name>
    <dbReference type="NCBI Taxonomy" id="135208"/>
    <lineage>
        <taxon>Eukaryota</taxon>
        <taxon>Fungi</taxon>
        <taxon>Dikarya</taxon>
        <taxon>Basidiomycota</taxon>
        <taxon>Agaricomycotina</taxon>
        <taxon>Agaricomycetes</taxon>
        <taxon>Russulales</taxon>
        <taxon>Hericiaceae</taxon>
        <taxon>Hericium</taxon>
    </lineage>
</organism>
<evidence type="ECO:0000256" key="13">
    <source>
        <dbReference type="ARBA" id="ARBA00023212"/>
    </source>
</evidence>
<dbReference type="GO" id="GO:0000278">
    <property type="term" value="P:mitotic cell cycle"/>
    <property type="evidence" value="ECO:0007669"/>
    <property type="project" value="InterPro"/>
</dbReference>
<evidence type="ECO:0000256" key="16">
    <source>
        <dbReference type="ARBA" id="ARBA00023328"/>
    </source>
</evidence>
<dbReference type="Pfam" id="PF08651">
    <property type="entry name" value="DASH_Duo1"/>
    <property type="match status" value="1"/>
</dbReference>
<evidence type="ECO:0000256" key="4">
    <source>
        <dbReference type="ARBA" id="ARBA00005366"/>
    </source>
</evidence>
<evidence type="ECO:0000313" key="20">
    <source>
        <dbReference type="EMBL" id="TFY82868.1"/>
    </source>
</evidence>
<feature type="compositionally biased region" description="Basic and acidic residues" evidence="19">
    <location>
        <begin position="19"/>
        <end position="37"/>
    </location>
</feature>
<comment type="caution">
    <text evidence="20">The sequence shown here is derived from an EMBL/GenBank/DDBJ whole genome shotgun (WGS) entry which is preliminary data.</text>
</comment>
<keyword evidence="9" id="KW-0498">Mitosis</keyword>
<dbReference type="GO" id="GO:0005874">
    <property type="term" value="C:microtubule"/>
    <property type="evidence" value="ECO:0007669"/>
    <property type="project" value="UniProtKB-KW"/>
</dbReference>
<keyword evidence="6" id="KW-0963">Cytoplasm</keyword>
<evidence type="ECO:0000256" key="17">
    <source>
        <dbReference type="ARBA" id="ARBA00044152"/>
    </source>
</evidence>
<dbReference type="AlphaFoldDB" id="A0A4Z0ABA4"/>
<feature type="region of interest" description="Disordered" evidence="19">
    <location>
        <begin position="123"/>
        <end position="209"/>
    </location>
</feature>
<dbReference type="PANTHER" id="PTHR28216:SF1">
    <property type="entry name" value="DASH COMPLEX SUBUNIT DUO1"/>
    <property type="match status" value="1"/>
</dbReference>
<keyword evidence="10" id="KW-0159">Chromosome partition</keyword>
<feature type="compositionally biased region" description="Basic and acidic residues" evidence="19">
    <location>
        <begin position="123"/>
        <end position="170"/>
    </location>
</feature>
<feature type="region of interest" description="Disordered" evidence="19">
    <location>
        <begin position="1"/>
        <end position="37"/>
    </location>
</feature>
<evidence type="ECO:0000256" key="8">
    <source>
        <dbReference type="ARBA" id="ARBA00022701"/>
    </source>
</evidence>